<dbReference type="OrthoDB" id="1903179at2759"/>
<dbReference type="AlphaFoldDB" id="A0A2H9ZXM4"/>
<reference evidence="7 8" key="1">
    <citation type="journal article" date="2017" name="Nature">
        <title>The Apostasia genome and the evolution of orchids.</title>
        <authorList>
            <person name="Zhang G.Q."/>
            <person name="Liu K.W."/>
            <person name="Li Z."/>
            <person name="Lohaus R."/>
            <person name="Hsiao Y.Y."/>
            <person name="Niu S.C."/>
            <person name="Wang J.Y."/>
            <person name="Lin Y.C."/>
            <person name="Xu Q."/>
            <person name="Chen L.J."/>
            <person name="Yoshida K."/>
            <person name="Fujiwara S."/>
            <person name="Wang Z.W."/>
            <person name="Zhang Y.Q."/>
            <person name="Mitsuda N."/>
            <person name="Wang M."/>
            <person name="Liu G.H."/>
            <person name="Pecoraro L."/>
            <person name="Huang H.X."/>
            <person name="Xiao X.J."/>
            <person name="Lin M."/>
            <person name="Wu X.Y."/>
            <person name="Wu W.L."/>
            <person name="Chen Y.Y."/>
            <person name="Chang S.B."/>
            <person name="Sakamoto S."/>
            <person name="Ohme-Takagi M."/>
            <person name="Yagi M."/>
            <person name="Zeng S.J."/>
            <person name="Shen C.Y."/>
            <person name="Yeh C.M."/>
            <person name="Luo Y.B."/>
            <person name="Tsai W.C."/>
            <person name="Van de Peer Y."/>
            <person name="Liu Z.J."/>
        </authorList>
    </citation>
    <scope>NUCLEOTIDE SEQUENCE [LARGE SCALE GENOMIC DNA]</scope>
    <source>
        <strain evidence="8">cv. Shenzhen</strain>
        <tissue evidence="7">Stem</tissue>
    </source>
</reference>
<dbReference type="InterPro" id="IPR036296">
    <property type="entry name" value="SKP1-like_dim_sf"/>
</dbReference>
<sequence length="161" mass="18535">MASVEMKIKLRSSDGMKFKVDEAVAKESKTILQLIEDGMADKAIPLPKISGKILRIVLKYCKKHVEYSSKSAVDRSVMEEFKRWESDFVQVDQITLFELIRAAWDLKIEGLLDLTCQTAADMIKRIPLEEIGRLFSVGSDLTPEEQEEIRRENQWAFEPQQ</sequence>
<comment type="pathway">
    <text evidence="1 4">Protein modification; protein ubiquitination.</text>
</comment>
<dbReference type="UniPathway" id="UPA00143"/>
<dbReference type="STRING" id="1088818.A0A2H9ZXM4"/>
<dbReference type="Pfam" id="PF01466">
    <property type="entry name" value="Skp1"/>
    <property type="match status" value="1"/>
</dbReference>
<evidence type="ECO:0000256" key="4">
    <source>
        <dbReference type="PIRNR" id="PIRNR028729"/>
    </source>
</evidence>
<comment type="function">
    <text evidence="4">Involved in ubiquitination and subsequent proteasomal degradation of target proteins. Together with CUL1, RBX1 and a F-box protein, it forms a SCF E3 ubiquitin ligase complex. The functional specificity of this complex depends on the type of F-box protein. In the SCF complex, it serves as an adapter that links the F-box protein to CUL1.</text>
</comment>
<dbReference type="Proteomes" id="UP000236161">
    <property type="component" value="Unassembled WGS sequence"/>
</dbReference>
<keyword evidence="8" id="KW-1185">Reference proteome</keyword>
<proteinExistence type="inferred from homology"/>
<keyword evidence="3 4" id="KW-0833">Ubl conjugation pathway</keyword>
<dbReference type="InterPro" id="IPR016897">
    <property type="entry name" value="SKP1"/>
</dbReference>
<dbReference type="Gene3D" id="3.30.710.10">
    <property type="entry name" value="Potassium Channel Kv1.1, Chain A"/>
    <property type="match status" value="1"/>
</dbReference>
<dbReference type="Pfam" id="PF03931">
    <property type="entry name" value="Skp1_POZ"/>
    <property type="match status" value="1"/>
</dbReference>
<evidence type="ECO:0000256" key="3">
    <source>
        <dbReference type="ARBA" id="ARBA00022786"/>
    </source>
</evidence>
<dbReference type="SUPFAM" id="SSF81382">
    <property type="entry name" value="Skp1 dimerisation domain-like"/>
    <property type="match status" value="1"/>
</dbReference>
<dbReference type="GO" id="GO:0006511">
    <property type="term" value="P:ubiquitin-dependent protein catabolic process"/>
    <property type="evidence" value="ECO:0007669"/>
    <property type="project" value="InterPro"/>
</dbReference>
<evidence type="ECO:0000259" key="6">
    <source>
        <dbReference type="Pfam" id="PF03931"/>
    </source>
</evidence>
<dbReference type="EMBL" id="KZ452995">
    <property type="protein sequence ID" value="PKA48058.1"/>
    <property type="molecule type" value="Genomic_DNA"/>
</dbReference>
<evidence type="ECO:0000313" key="8">
    <source>
        <dbReference type="Proteomes" id="UP000236161"/>
    </source>
</evidence>
<feature type="domain" description="SKP1 component POZ" evidence="6">
    <location>
        <begin position="6"/>
        <end position="65"/>
    </location>
</feature>
<dbReference type="CDD" id="cd18322">
    <property type="entry name" value="BTB_POZ_SKP1"/>
    <property type="match status" value="1"/>
</dbReference>
<accession>A0A2H9ZXM4</accession>
<evidence type="ECO:0000259" key="5">
    <source>
        <dbReference type="Pfam" id="PF01466"/>
    </source>
</evidence>
<dbReference type="InterPro" id="IPR011333">
    <property type="entry name" value="SKP1/BTB/POZ_sf"/>
</dbReference>
<dbReference type="InterPro" id="IPR016072">
    <property type="entry name" value="Skp1_comp_dimer"/>
</dbReference>
<dbReference type="PANTHER" id="PTHR11165">
    <property type="entry name" value="SKP1"/>
    <property type="match status" value="1"/>
</dbReference>
<evidence type="ECO:0000256" key="2">
    <source>
        <dbReference type="ARBA" id="ARBA00009993"/>
    </source>
</evidence>
<name>A0A2H9ZXM4_9ASPA</name>
<dbReference type="SUPFAM" id="SSF54695">
    <property type="entry name" value="POZ domain"/>
    <property type="match status" value="1"/>
</dbReference>
<dbReference type="InterPro" id="IPR001232">
    <property type="entry name" value="SKP1-like"/>
</dbReference>
<gene>
    <name evidence="7" type="primary">ASK4</name>
    <name evidence="7" type="ORF">AXF42_Ash015821</name>
</gene>
<evidence type="ECO:0000256" key="1">
    <source>
        <dbReference type="ARBA" id="ARBA00004906"/>
    </source>
</evidence>
<dbReference type="PIRSF" id="PIRSF028729">
    <property type="entry name" value="E3_ubiquit_lig_SCF_Skp"/>
    <property type="match status" value="1"/>
</dbReference>
<feature type="domain" description="SKP1 component dimerisation" evidence="5">
    <location>
        <begin position="110"/>
        <end position="156"/>
    </location>
</feature>
<dbReference type="SMART" id="SM00512">
    <property type="entry name" value="Skp1"/>
    <property type="match status" value="1"/>
</dbReference>
<comment type="subunit">
    <text evidence="4">Part of a SCF (SKP1-cullin-F-box) protein ligase complex.</text>
</comment>
<comment type="similarity">
    <text evidence="2 4">Belongs to the SKP1 family.</text>
</comment>
<dbReference type="InterPro" id="IPR016073">
    <property type="entry name" value="Skp1_comp_POZ"/>
</dbReference>
<protein>
    <recommendedName>
        <fullName evidence="4">SKP1-like protein</fullName>
    </recommendedName>
</protein>
<dbReference type="GO" id="GO:0016567">
    <property type="term" value="P:protein ubiquitination"/>
    <property type="evidence" value="ECO:0007669"/>
    <property type="project" value="UniProtKB-UniRule"/>
</dbReference>
<dbReference type="FunFam" id="3.30.710.10:FF:000026">
    <property type="entry name" value="E3 ubiquitin ligase complex SCF subunit"/>
    <property type="match status" value="1"/>
</dbReference>
<evidence type="ECO:0000313" key="7">
    <source>
        <dbReference type="EMBL" id="PKA48058.1"/>
    </source>
</evidence>
<dbReference type="GO" id="GO:0009867">
    <property type="term" value="P:jasmonic acid mediated signaling pathway"/>
    <property type="evidence" value="ECO:0007669"/>
    <property type="project" value="UniProtKB-ARBA"/>
</dbReference>
<organism evidence="7 8">
    <name type="scientific">Apostasia shenzhenica</name>
    <dbReference type="NCBI Taxonomy" id="1088818"/>
    <lineage>
        <taxon>Eukaryota</taxon>
        <taxon>Viridiplantae</taxon>
        <taxon>Streptophyta</taxon>
        <taxon>Embryophyta</taxon>
        <taxon>Tracheophyta</taxon>
        <taxon>Spermatophyta</taxon>
        <taxon>Magnoliopsida</taxon>
        <taxon>Liliopsida</taxon>
        <taxon>Asparagales</taxon>
        <taxon>Orchidaceae</taxon>
        <taxon>Apostasioideae</taxon>
        <taxon>Apostasia</taxon>
    </lineage>
</organism>